<evidence type="ECO:0000256" key="2">
    <source>
        <dbReference type="ARBA" id="ARBA00008782"/>
    </source>
</evidence>
<dbReference type="PANTHER" id="PTHR35784">
    <property type="entry name" value="MEDIATOR OF RNA POLYMERASE II TRANSCRIPTION SUBUNIT 5"/>
    <property type="match status" value="1"/>
</dbReference>
<dbReference type="Pfam" id="PF08689">
    <property type="entry name" value="Med5"/>
    <property type="match status" value="1"/>
</dbReference>
<evidence type="ECO:0000256" key="9">
    <source>
        <dbReference type="RuleBase" id="RU364142"/>
    </source>
</evidence>
<comment type="subcellular location">
    <subcellularLocation>
        <location evidence="1 9">Nucleus</location>
    </subcellularLocation>
</comment>
<protein>
    <recommendedName>
        <fullName evidence="3 9">Mediator of RNA polymerase II transcription subunit 5</fullName>
    </recommendedName>
    <alternativeName>
        <fullName evidence="8 9">Mediator complex subunit 5</fullName>
    </alternativeName>
</protein>
<evidence type="ECO:0000256" key="8">
    <source>
        <dbReference type="ARBA" id="ARBA00031256"/>
    </source>
</evidence>
<comment type="similarity">
    <text evidence="2 9">Belongs to the Mediator complex subunit 5 family.</text>
</comment>
<gene>
    <name evidence="9" type="primary">MED5</name>
    <name evidence="10" type="ORF">AAF712_000967</name>
</gene>
<evidence type="ECO:0000256" key="5">
    <source>
        <dbReference type="ARBA" id="ARBA00023159"/>
    </source>
</evidence>
<proteinExistence type="inferred from homology"/>
<evidence type="ECO:0000256" key="4">
    <source>
        <dbReference type="ARBA" id="ARBA00023015"/>
    </source>
</evidence>
<dbReference type="Proteomes" id="UP001437256">
    <property type="component" value="Unassembled WGS sequence"/>
</dbReference>
<evidence type="ECO:0000256" key="3">
    <source>
        <dbReference type="ARBA" id="ARBA00020628"/>
    </source>
</evidence>
<evidence type="ECO:0000256" key="1">
    <source>
        <dbReference type="ARBA" id="ARBA00004123"/>
    </source>
</evidence>
<dbReference type="EMBL" id="JBBXMP010000002">
    <property type="protein sequence ID" value="KAL0072044.1"/>
    <property type="molecule type" value="Genomic_DNA"/>
</dbReference>
<keyword evidence="6 9" id="KW-0804">Transcription</keyword>
<keyword evidence="7 9" id="KW-0539">Nucleus</keyword>
<evidence type="ECO:0000313" key="10">
    <source>
        <dbReference type="EMBL" id="KAL0072044.1"/>
    </source>
</evidence>
<dbReference type="PANTHER" id="PTHR35784:SF1">
    <property type="entry name" value="MEDIATOR OF RNA POLYMERASE II TRANSCRIPTION SUBUNIT 5"/>
    <property type="match status" value="1"/>
</dbReference>
<sequence>MSIAELTRNSFQSGLSAATWAELCKLFNSKDVTIQNSESIESEISNSVLLLFRSYPGDPDLCSYLKYVVQNGMVSVSVFVATFLQAARSPELNHAATLDMLCRIALDTHYSSSLPPVGSLVAYGESPIVISGIIQDAFALLRTAHSLPISHFHQLTTSSAELVVALLSRLTDPSQIPASQAMVHFADVNDLLQNFRLTQDVRHALESFALLLSLAIGDDARVARESQMIRTEPMIRDKGDMVGSNSNTDIVTLSLLLRHLVTFRGTDHGAGSGDYPAALLVGIFRWTSWTPVAFYTQLYLSAFSCMSQCTSPKTALVWKAFILGRLPIILASFQKSVSAENTADTDWKTAHQGAFTTLMRRNDLLAAVYNILSKVEKPEEHRQLTRSLIQQWLAHGLVDQRIAVSLDSRIPNLHASTLQTEAEEAGHTPESYLEWKLSRDSPEDVVVWMDKIWSNCASHSVFCDFVSEYTRRYEVEGLSQICRVLHLRDYAVDILALHTKLSESLSHILLFLEDYNCETVGDPQSAISLLGTVVLFMQSTLTRFKIQRDSFVTKDRRLTYEYLISTPKPSTQNKLPPEDMGTFNAWLKTLFDSSSEGIEDAILRSTHPKTLLRLSPTILLHAIVLNSERKIDDETLNNGVMYFADPVLNWTLVSVVKALLQEIQHRNFDAKVHFEVLQTILASQSCPKTVISLCGPLALSLFAKIKQKGNQQPGNFDTEATQQVINEVLGTNQIVFIDGLVTTNRYAAWRNQPKQAIQDALASARAGKAPFIDVARCLQVVGPTRLLELLWSQLVVAAGVGGSMEGCKRLAVFMLTLPIPGSPPLFPIFINTVLPSLISHIDQLPASEQAVQAELLNSIIISLFTAAISTEVAARSVVGQQGPVLGQHSPVMARRLAIELRTRKHSQTSKSLSQRLSSSSSCVANFPIFMELGTPTRPT</sequence>
<comment type="caution">
    <text evidence="10">The sequence shown here is derived from an EMBL/GenBank/DDBJ whole genome shotgun (WGS) entry which is preliminary data.</text>
</comment>
<organism evidence="10 11">
    <name type="scientific">Marasmius tenuissimus</name>
    <dbReference type="NCBI Taxonomy" id="585030"/>
    <lineage>
        <taxon>Eukaryota</taxon>
        <taxon>Fungi</taxon>
        <taxon>Dikarya</taxon>
        <taxon>Basidiomycota</taxon>
        <taxon>Agaricomycotina</taxon>
        <taxon>Agaricomycetes</taxon>
        <taxon>Agaricomycetidae</taxon>
        <taxon>Agaricales</taxon>
        <taxon>Marasmiineae</taxon>
        <taxon>Marasmiaceae</taxon>
        <taxon>Marasmius</taxon>
    </lineage>
</organism>
<accession>A0ABR3AF31</accession>
<keyword evidence="4 9" id="KW-0805">Transcription regulation</keyword>
<comment type="subunit">
    <text evidence="9">Component of the Mediator complex.</text>
</comment>
<evidence type="ECO:0000256" key="7">
    <source>
        <dbReference type="ARBA" id="ARBA00023242"/>
    </source>
</evidence>
<dbReference type="InterPro" id="IPR014801">
    <property type="entry name" value="Mediator_Med5_fun"/>
</dbReference>
<evidence type="ECO:0000256" key="6">
    <source>
        <dbReference type="ARBA" id="ARBA00023163"/>
    </source>
</evidence>
<keyword evidence="11" id="KW-1185">Reference proteome</keyword>
<name>A0ABR3AF31_9AGAR</name>
<comment type="function">
    <text evidence="9">Component of the Mediator complex, a coactivator involved in the regulated transcription of nearly all RNA polymerase II-dependent genes. Mediator functions as a bridge to convey information from gene-specific regulatory proteins to the basal RNA polymerase II transcription machinery. Mediator is recruited to promoters by direct interactions with regulatory proteins and serves as a scaffold for the assembly of a functional preinitiation complex with RNA polymerase II and the general transcription factors.</text>
</comment>
<reference evidence="10 11" key="1">
    <citation type="submission" date="2024-05" db="EMBL/GenBank/DDBJ databases">
        <title>A draft genome resource for the thread blight pathogen Marasmius tenuissimus strain MS-2.</title>
        <authorList>
            <person name="Yulfo-Soto G.E."/>
            <person name="Baruah I.K."/>
            <person name="Amoako-Attah I."/>
            <person name="Bukari Y."/>
            <person name="Meinhardt L.W."/>
            <person name="Bailey B.A."/>
            <person name="Cohen S.P."/>
        </authorList>
    </citation>
    <scope>NUCLEOTIDE SEQUENCE [LARGE SCALE GENOMIC DNA]</scope>
    <source>
        <strain evidence="10 11">MS-2</strain>
    </source>
</reference>
<keyword evidence="5 9" id="KW-0010">Activator</keyword>
<evidence type="ECO:0000313" key="11">
    <source>
        <dbReference type="Proteomes" id="UP001437256"/>
    </source>
</evidence>